<feature type="domain" description="BD-FAE-like" evidence="2">
    <location>
        <begin position="79"/>
        <end position="168"/>
    </location>
</feature>
<accession>A0A918S2V2</accession>
<protein>
    <submittedName>
        <fullName evidence="3">Esterase</fullName>
    </submittedName>
</protein>
<proteinExistence type="predicted"/>
<comment type="caution">
    <text evidence="3">The sequence shown here is derived from an EMBL/GenBank/DDBJ whole genome shotgun (WGS) entry which is preliminary data.</text>
</comment>
<sequence length="287" mass="30809">MTKLDMAQPTKAALWRGMGRPELDIAYDNTGAVAASGNFIADWTRRSAALRARMPELIDLAYGPGERNKVDIFRCGLANAPLLVFIHGGYWQRNSKEVFSCMAEGVLAAGIDVAVIGYTLAPKARLTQIKDEVATALDLLRTKGANFGVAKNRLVVSGWSAGGHLAATALSFPAVDAGLAISGIFDLEPIRLGGLNDKLGLTEADVEALSPIHTITRSAKPLVVAYGTGELPELQRQSQEYARAWQQAKNTGRALPLSDEDHFSILEQLAQPGGMLSDQVIRLARDT</sequence>
<dbReference type="InterPro" id="IPR029058">
    <property type="entry name" value="AB_hydrolase_fold"/>
</dbReference>
<dbReference type="PANTHER" id="PTHR48081:SF33">
    <property type="entry name" value="KYNURENINE FORMAMIDASE"/>
    <property type="match status" value="1"/>
</dbReference>
<dbReference type="Gene3D" id="3.40.50.1820">
    <property type="entry name" value="alpha/beta hydrolase"/>
    <property type="match status" value="1"/>
</dbReference>
<dbReference type="AlphaFoldDB" id="A0A918S2V2"/>
<dbReference type="PANTHER" id="PTHR48081">
    <property type="entry name" value="AB HYDROLASE SUPERFAMILY PROTEIN C4A8.06C"/>
    <property type="match status" value="1"/>
</dbReference>
<gene>
    <name evidence="3" type="ORF">GCM10007989_16300</name>
</gene>
<keyword evidence="1" id="KW-0378">Hydrolase</keyword>
<dbReference type="SUPFAM" id="SSF53474">
    <property type="entry name" value="alpha/beta-Hydrolases"/>
    <property type="match status" value="1"/>
</dbReference>
<dbReference type="RefSeq" id="WP_244640051.1">
    <property type="nucleotide sequence ID" value="NZ_BMZE01000002.1"/>
</dbReference>
<organism evidence="3 4">
    <name type="scientific">Devosia pacifica</name>
    <dbReference type="NCBI Taxonomy" id="1335967"/>
    <lineage>
        <taxon>Bacteria</taxon>
        <taxon>Pseudomonadati</taxon>
        <taxon>Pseudomonadota</taxon>
        <taxon>Alphaproteobacteria</taxon>
        <taxon>Hyphomicrobiales</taxon>
        <taxon>Devosiaceae</taxon>
        <taxon>Devosia</taxon>
    </lineage>
</organism>
<keyword evidence="4" id="KW-1185">Reference proteome</keyword>
<evidence type="ECO:0000256" key="1">
    <source>
        <dbReference type="ARBA" id="ARBA00022801"/>
    </source>
</evidence>
<evidence type="ECO:0000313" key="3">
    <source>
        <dbReference type="EMBL" id="GHA21705.1"/>
    </source>
</evidence>
<dbReference type="GO" id="GO:0016787">
    <property type="term" value="F:hydrolase activity"/>
    <property type="evidence" value="ECO:0007669"/>
    <property type="project" value="UniProtKB-KW"/>
</dbReference>
<name>A0A918S2V2_9HYPH</name>
<reference evidence="3" key="2">
    <citation type="submission" date="2020-09" db="EMBL/GenBank/DDBJ databases">
        <authorList>
            <person name="Sun Q."/>
            <person name="Kim S."/>
        </authorList>
    </citation>
    <scope>NUCLEOTIDE SEQUENCE</scope>
    <source>
        <strain evidence="3">KCTC 32437</strain>
    </source>
</reference>
<evidence type="ECO:0000313" key="4">
    <source>
        <dbReference type="Proteomes" id="UP000646579"/>
    </source>
</evidence>
<dbReference type="InterPro" id="IPR049492">
    <property type="entry name" value="BD-FAE-like_dom"/>
</dbReference>
<dbReference type="Pfam" id="PF20434">
    <property type="entry name" value="BD-FAE"/>
    <property type="match status" value="1"/>
</dbReference>
<dbReference type="EMBL" id="BMZE01000002">
    <property type="protein sequence ID" value="GHA21705.1"/>
    <property type="molecule type" value="Genomic_DNA"/>
</dbReference>
<dbReference type="Proteomes" id="UP000646579">
    <property type="component" value="Unassembled WGS sequence"/>
</dbReference>
<dbReference type="InterPro" id="IPR050300">
    <property type="entry name" value="GDXG_lipolytic_enzyme"/>
</dbReference>
<evidence type="ECO:0000259" key="2">
    <source>
        <dbReference type="Pfam" id="PF20434"/>
    </source>
</evidence>
<reference evidence="3" key="1">
    <citation type="journal article" date="2014" name="Int. J. Syst. Evol. Microbiol.">
        <title>Complete genome sequence of Corynebacterium casei LMG S-19264T (=DSM 44701T), isolated from a smear-ripened cheese.</title>
        <authorList>
            <consortium name="US DOE Joint Genome Institute (JGI-PGF)"/>
            <person name="Walter F."/>
            <person name="Albersmeier A."/>
            <person name="Kalinowski J."/>
            <person name="Ruckert C."/>
        </authorList>
    </citation>
    <scope>NUCLEOTIDE SEQUENCE</scope>
    <source>
        <strain evidence="3">KCTC 32437</strain>
    </source>
</reference>